<evidence type="ECO:0000313" key="2">
    <source>
        <dbReference type="EMBL" id="TRX00780.1"/>
    </source>
</evidence>
<evidence type="ECO:0000313" key="3">
    <source>
        <dbReference type="Proteomes" id="UP000733744"/>
    </source>
</evidence>
<dbReference type="SUPFAM" id="SSF81301">
    <property type="entry name" value="Nucleotidyltransferase"/>
    <property type="match status" value="1"/>
</dbReference>
<dbReference type="Proteomes" id="UP000733744">
    <property type="component" value="Unassembled WGS sequence"/>
</dbReference>
<dbReference type="InterPro" id="IPR041633">
    <property type="entry name" value="Polbeta"/>
</dbReference>
<dbReference type="EMBL" id="RYFG02000025">
    <property type="protein sequence ID" value="TRX00780.1"/>
    <property type="molecule type" value="Genomic_DNA"/>
</dbReference>
<proteinExistence type="predicted"/>
<evidence type="ECO:0000259" key="1">
    <source>
        <dbReference type="Pfam" id="PF18765"/>
    </source>
</evidence>
<protein>
    <submittedName>
        <fullName evidence="2">Nucleotidyltransferase domain-containing protein</fullName>
    </submittedName>
</protein>
<organism evidence="2 3">
    <name type="scientific">Candidatus Methylobacter oryzae</name>
    <dbReference type="NCBI Taxonomy" id="2497749"/>
    <lineage>
        <taxon>Bacteria</taxon>
        <taxon>Pseudomonadati</taxon>
        <taxon>Pseudomonadota</taxon>
        <taxon>Gammaproteobacteria</taxon>
        <taxon>Methylococcales</taxon>
        <taxon>Methylococcaceae</taxon>
        <taxon>Methylobacter</taxon>
    </lineage>
</organism>
<accession>A0ABY3CHT4</accession>
<comment type="caution">
    <text evidence="2">The sequence shown here is derived from an EMBL/GenBank/DDBJ whole genome shotgun (WGS) entry which is preliminary data.</text>
</comment>
<dbReference type="Gene3D" id="3.30.460.10">
    <property type="entry name" value="Beta Polymerase, domain 2"/>
    <property type="match status" value="1"/>
</dbReference>
<dbReference type="CDD" id="cd05403">
    <property type="entry name" value="NT_KNTase_like"/>
    <property type="match status" value="1"/>
</dbReference>
<sequence length="113" mass="13205">MRRSLHSGFESWRFIVRLDQTQKKALKIAFQNLKQGDEAYLFGSRVDDAKRGGDIDLLIFSQQPGFELSRKITRDFFKHCEEKLDVLVINPRQMTEEQALFVQSIDKMPLSNI</sequence>
<name>A0ABY3CHT4_9GAMM</name>
<feature type="domain" description="Polymerase beta nucleotidyltransferase" evidence="1">
    <location>
        <begin position="27"/>
        <end position="92"/>
    </location>
</feature>
<dbReference type="Pfam" id="PF18765">
    <property type="entry name" value="Polbeta"/>
    <property type="match status" value="1"/>
</dbReference>
<gene>
    <name evidence="2" type="ORF">EKO24_005530</name>
</gene>
<dbReference type="InterPro" id="IPR043519">
    <property type="entry name" value="NT_sf"/>
</dbReference>
<reference evidence="2 3" key="1">
    <citation type="journal article" date="2019" name="Antonie Van Leeuwenhoek">
        <title>Description of 'Ca. Methylobacter oryzae' KRF1, a novel species from the environmentally important Methylobacter clade 2.</title>
        <authorList>
            <person name="Khatri K."/>
            <person name="Mohite J.A."/>
            <person name="Pandit P.S."/>
            <person name="Bahulikar R."/>
            <person name="Rahalkar M.C."/>
        </authorList>
    </citation>
    <scope>NUCLEOTIDE SEQUENCE [LARGE SCALE GENOMIC DNA]</scope>
    <source>
        <strain evidence="2 3">KRF1</strain>
    </source>
</reference>
<keyword evidence="3" id="KW-1185">Reference proteome</keyword>